<keyword evidence="8" id="KW-0325">Glycoprotein</keyword>
<feature type="transmembrane region" description="Helical" evidence="9">
    <location>
        <begin position="111"/>
        <end position="133"/>
    </location>
</feature>
<feature type="transmembrane region" description="Helical" evidence="9">
    <location>
        <begin position="37"/>
        <end position="56"/>
    </location>
</feature>
<dbReference type="AlphaFoldDB" id="A0A915E608"/>
<dbReference type="InterPro" id="IPR001991">
    <property type="entry name" value="Na-dicarboxylate_symporter"/>
</dbReference>
<evidence type="ECO:0000256" key="1">
    <source>
        <dbReference type="ARBA" id="ARBA00004141"/>
    </source>
</evidence>
<dbReference type="Gene3D" id="1.10.3860.10">
    <property type="entry name" value="Sodium:dicarboxylate symporter"/>
    <property type="match status" value="2"/>
</dbReference>
<feature type="transmembrane region" description="Helical" evidence="9">
    <location>
        <begin position="294"/>
        <end position="320"/>
    </location>
</feature>
<dbReference type="GO" id="GO:0005886">
    <property type="term" value="C:plasma membrane"/>
    <property type="evidence" value="ECO:0007669"/>
    <property type="project" value="TreeGrafter"/>
</dbReference>
<dbReference type="SUPFAM" id="SSF118215">
    <property type="entry name" value="Proton glutamate symport protein"/>
    <property type="match status" value="1"/>
</dbReference>
<dbReference type="PRINTS" id="PR00173">
    <property type="entry name" value="EDTRNSPORT"/>
</dbReference>
<keyword evidence="6 9" id="KW-1133">Transmembrane helix</keyword>
<evidence type="ECO:0000256" key="7">
    <source>
        <dbReference type="ARBA" id="ARBA00023136"/>
    </source>
</evidence>
<dbReference type="InterPro" id="IPR050746">
    <property type="entry name" value="DAACS"/>
</dbReference>
<evidence type="ECO:0000256" key="3">
    <source>
        <dbReference type="ARBA" id="ARBA00022448"/>
    </source>
</evidence>
<feature type="transmembrane region" description="Helical" evidence="9">
    <location>
        <begin position="332"/>
        <end position="353"/>
    </location>
</feature>
<comment type="subcellular location">
    <subcellularLocation>
        <location evidence="1 9">Membrane</location>
        <topology evidence="1 9">Multi-pass membrane protein</topology>
    </subcellularLocation>
</comment>
<keyword evidence="10" id="KW-1185">Reference proteome</keyword>
<dbReference type="GO" id="GO:0015175">
    <property type="term" value="F:neutral L-amino acid transmembrane transporter activity"/>
    <property type="evidence" value="ECO:0007669"/>
    <property type="project" value="TreeGrafter"/>
</dbReference>
<organism evidence="10 11">
    <name type="scientific">Ditylenchus dipsaci</name>
    <dbReference type="NCBI Taxonomy" id="166011"/>
    <lineage>
        <taxon>Eukaryota</taxon>
        <taxon>Metazoa</taxon>
        <taxon>Ecdysozoa</taxon>
        <taxon>Nematoda</taxon>
        <taxon>Chromadorea</taxon>
        <taxon>Rhabditida</taxon>
        <taxon>Tylenchina</taxon>
        <taxon>Tylenchomorpha</taxon>
        <taxon>Sphaerularioidea</taxon>
        <taxon>Anguinidae</taxon>
        <taxon>Anguininae</taxon>
        <taxon>Ditylenchus</taxon>
    </lineage>
</organism>
<dbReference type="Proteomes" id="UP000887574">
    <property type="component" value="Unplaced"/>
</dbReference>
<comment type="similarity">
    <text evidence="2 9">Belongs to the dicarboxylate/amino acid:cation symporter (DAACS) (TC 2.A.23) family.</text>
</comment>
<keyword evidence="4 9" id="KW-0812">Transmembrane</keyword>
<keyword evidence="7 9" id="KW-0472">Membrane</keyword>
<reference evidence="11" key="1">
    <citation type="submission" date="2022-11" db="UniProtKB">
        <authorList>
            <consortium name="WormBaseParasite"/>
        </authorList>
    </citation>
    <scope>IDENTIFICATION</scope>
</reference>
<dbReference type="InterPro" id="IPR036458">
    <property type="entry name" value="Na:dicarbo_symporter_sf"/>
</dbReference>
<protein>
    <recommendedName>
        <fullName evidence="9">Amino acid transporter</fullName>
    </recommendedName>
</protein>
<name>A0A915E608_9BILA</name>
<evidence type="ECO:0000256" key="2">
    <source>
        <dbReference type="ARBA" id="ARBA00006148"/>
    </source>
</evidence>
<evidence type="ECO:0000256" key="8">
    <source>
        <dbReference type="ARBA" id="ARBA00023180"/>
    </source>
</evidence>
<dbReference type="InterPro" id="IPR018107">
    <property type="entry name" value="Na-dicarboxylate_symporter_CS"/>
</dbReference>
<keyword evidence="5 9" id="KW-0769">Symport</keyword>
<dbReference type="GO" id="GO:0005313">
    <property type="term" value="F:L-glutamate transmembrane transporter activity"/>
    <property type="evidence" value="ECO:0007669"/>
    <property type="project" value="TreeGrafter"/>
</dbReference>
<dbReference type="PANTHER" id="PTHR11958:SF46">
    <property type="entry name" value="SODIUM-DEPENDENT EXCITATORY AMINO ACID TRANSPORTER GLT-3-RELATED"/>
    <property type="match status" value="1"/>
</dbReference>
<evidence type="ECO:0000256" key="5">
    <source>
        <dbReference type="ARBA" id="ARBA00022847"/>
    </source>
</evidence>
<evidence type="ECO:0000256" key="4">
    <source>
        <dbReference type="ARBA" id="ARBA00022692"/>
    </source>
</evidence>
<evidence type="ECO:0000313" key="10">
    <source>
        <dbReference type="Proteomes" id="UP000887574"/>
    </source>
</evidence>
<dbReference type="PANTHER" id="PTHR11958">
    <property type="entry name" value="SODIUM/DICARBOXYLATE SYMPORTER-RELATED"/>
    <property type="match status" value="1"/>
</dbReference>
<accession>A0A915E608</accession>
<proteinExistence type="inferred from homology"/>
<dbReference type="GO" id="GO:0015501">
    <property type="term" value="F:glutamate:sodium symporter activity"/>
    <property type="evidence" value="ECO:0007669"/>
    <property type="project" value="TreeGrafter"/>
</dbReference>
<dbReference type="WBParaSite" id="jg26144">
    <property type="protein sequence ID" value="jg26144"/>
    <property type="gene ID" value="jg26144"/>
</dbReference>
<feature type="transmembrane region" description="Helical" evidence="9">
    <location>
        <begin position="373"/>
        <end position="394"/>
    </location>
</feature>
<sequence length="579" mass="62901">MPKHSTNFTHSSAANNYISRKVSVFVPPKTMKKKEDLVLVLTIESVVIGVVLGFMIRPFNPSNDAISLIGFPGEIFMQIVEMMILPLIISSVISALAQIRAPDAGRIGGLTVLYYMMTTFLSTFTGIILVSSIHPGDPTLIHSLGEGTLDDTALSTLDTFLDQIRNMFPENIIQATFQQVQTNYIVVKPRVVPMRTPINASAIAPNISSTVSTLLAASSAPLANSTEPLMKPILEYTNEVNVLGLIVFCTGFGVILIIMKWISALMWCYPIGILSLVCKNIVDIDNMTETAQALAMYVVTVICGLMIHSLLTLPLLYYLFTRHSPFNFMTGMLQAIATAFGTASSGATLPVTFRALEGNLKIDRRVTRFVLPLGATISMDGTALYEAVAVIFIAQLHNVQLTLLELLTISVTTTVASIGSGSVPAGLDTILIVLTTVGLPAKDLSLLLTVDWLLDRIRTSVNVLGDGFGCGIIYHLTKERLIESDNDELVRQLKSDIKQLNAGLPTVVTPKLTNQHSHPTVTLPRPNFSVSQHRPIDEPCSSSLAIQHSRKPSNASYLSATIANEEKRSLLDGSMEFTV</sequence>
<evidence type="ECO:0000256" key="6">
    <source>
        <dbReference type="ARBA" id="ARBA00022989"/>
    </source>
</evidence>
<dbReference type="Pfam" id="PF00375">
    <property type="entry name" value="SDF"/>
    <property type="match status" value="1"/>
</dbReference>
<dbReference type="PROSITE" id="PS00713">
    <property type="entry name" value="NA_DICARBOXYL_SYMP_1"/>
    <property type="match status" value="1"/>
</dbReference>
<feature type="transmembrane region" description="Helical" evidence="9">
    <location>
        <begin position="76"/>
        <end position="99"/>
    </location>
</feature>
<evidence type="ECO:0000313" key="11">
    <source>
        <dbReference type="WBParaSite" id="jg26144"/>
    </source>
</evidence>
<evidence type="ECO:0000256" key="9">
    <source>
        <dbReference type="RuleBase" id="RU361216"/>
    </source>
</evidence>
<feature type="transmembrane region" description="Helical" evidence="9">
    <location>
        <begin position="240"/>
        <end position="258"/>
    </location>
</feature>
<keyword evidence="3 9" id="KW-0813">Transport</keyword>